<dbReference type="EMBL" id="GGYP01001878">
    <property type="protein sequence ID" value="MDE46649.1"/>
    <property type="molecule type" value="Transcribed_RNA"/>
</dbReference>
<feature type="compositionally biased region" description="Low complexity" evidence="9">
    <location>
        <begin position="261"/>
        <end position="272"/>
    </location>
</feature>
<keyword evidence="7 8" id="KW-0067">ATP-binding</keyword>
<dbReference type="Pfam" id="PF00781">
    <property type="entry name" value="DAGK_cat"/>
    <property type="match status" value="1"/>
</dbReference>
<gene>
    <name evidence="11" type="primary">rdgA</name>
    <name evidence="11" type="ORF">g.13416</name>
</gene>
<dbReference type="GO" id="GO:0005886">
    <property type="term" value="C:plasma membrane"/>
    <property type="evidence" value="ECO:0007669"/>
    <property type="project" value="TreeGrafter"/>
</dbReference>
<evidence type="ECO:0000313" key="11">
    <source>
        <dbReference type="EMBL" id="MDE46649.1"/>
    </source>
</evidence>
<dbReference type="Pfam" id="PF00609">
    <property type="entry name" value="DAGK_acc"/>
    <property type="match status" value="1"/>
</dbReference>
<feature type="compositionally biased region" description="Polar residues" evidence="9">
    <location>
        <begin position="301"/>
        <end position="324"/>
    </location>
</feature>
<evidence type="ECO:0000256" key="1">
    <source>
        <dbReference type="ARBA" id="ARBA00001383"/>
    </source>
</evidence>
<dbReference type="EC" id="2.7.1.107" evidence="8"/>
<dbReference type="PROSITE" id="PS50146">
    <property type="entry name" value="DAGK"/>
    <property type="match status" value="1"/>
</dbReference>
<proteinExistence type="inferred from homology"/>
<dbReference type="InterPro" id="IPR002219">
    <property type="entry name" value="PKC_DAG/PE"/>
</dbReference>
<dbReference type="SMART" id="SM00045">
    <property type="entry name" value="DAGKa"/>
    <property type="match status" value="1"/>
</dbReference>
<evidence type="ECO:0000256" key="5">
    <source>
        <dbReference type="ARBA" id="ARBA00022741"/>
    </source>
</evidence>
<dbReference type="CDD" id="cd20855">
    <property type="entry name" value="C1_DGK_typeIV_rpt2"/>
    <property type="match status" value="1"/>
</dbReference>
<sequence>MAWCLFAFLPLDSCRKFIQDEIRVPYSNGETRALKLFVDWDENCANGEHLWVYMGSSSEACYVGESECLKHGPRLSCSACKITAHTGCIEILTEKIKFICKPTLKDLTVSNPYHLKELQQQSVIYHHWVHKRTHCGRCKQCTKTIGNTKLPFSSKEIQAITCSWCKVSYHNKENCYTLSTLTEPCTLGAHRESIIPPSWILKLPPSSNTGAHSNGLNDKQHTNQLISDIQRDYHSLIHNDNQLNLGSSQLTDDEMMNLGSNQTLNNAGNNNNSPFAIFDSNDNKENVEITMMRHQQDDIRTSNQQKSGSNTTLTTETSGYVTTDNSNIHSLISNNNRTNHPIKMFNNNNRETDGQTEIIMDSTALHAADLSMINQYQGQPIKDRQQLLYRQQQQQQCSDINLGSSNGPVESQQLTLYQHTMDSQNARNCDRRNIYQNFKIVPQPIPGVPTAGSKPVLVFVNPRSGGNQGAKMMQKFNWLLNPRQVFDLIQSNGPRAALELYRDVPNLRILTIGGDGTASWILSHLDDVGMSNRIPVAVLPLGTGNDLARALGWGGGYADEPIAKVLAQVRDSDIVHLDRWNLHVERNHEATPNSPNEFSSTSSGGNLEFSSSPSISSSPSYYGATNATTITASNASMMDNNQATTNCDTNATTNAQLDETGNDRLPMDVINNYFSFGVDAHIALEFHTAREAHPERFNSRLRNKMFYGQAGGKDLLKRKWKDLSNFVTLYCDGQDMTGRLKELKVHSVLFLNIPSYGGGTRPWPTTATAFTKPKTDDGLIEVIGLTTYQLPLLQAGGHGTCIAQCRNAKIITSRTIPMQVDGEPCKLLPSIITINFRNRVCMLSKSKGGHPPKSNQSGWT</sequence>
<dbReference type="Gene3D" id="3.40.50.10330">
    <property type="entry name" value="Probable inorganic polyphosphate/atp-NAD kinase, domain 1"/>
    <property type="match status" value="1"/>
</dbReference>
<name>A0A6G1S8F4_9ACAR</name>
<evidence type="ECO:0000259" key="10">
    <source>
        <dbReference type="PROSITE" id="PS50146"/>
    </source>
</evidence>
<keyword evidence="6 8" id="KW-0418">Kinase</keyword>
<dbReference type="SMART" id="SM00046">
    <property type="entry name" value="DAGKc"/>
    <property type="match status" value="1"/>
</dbReference>
<feature type="compositionally biased region" description="Low complexity" evidence="9">
    <location>
        <begin position="325"/>
        <end position="336"/>
    </location>
</feature>
<dbReference type="GO" id="GO:0005524">
    <property type="term" value="F:ATP binding"/>
    <property type="evidence" value="ECO:0007669"/>
    <property type="project" value="UniProtKB-KW"/>
</dbReference>
<keyword evidence="5 8" id="KW-0547">Nucleotide-binding</keyword>
<evidence type="ECO:0000256" key="2">
    <source>
        <dbReference type="ARBA" id="ARBA00009280"/>
    </source>
</evidence>
<dbReference type="GO" id="GO:0007200">
    <property type="term" value="P:phospholipase C-activating G protein-coupled receptor signaling pathway"/>
    <property type="evidence" value="ECO:0007669"/>
    <property type="project" value="InterPro"/>
</dbReference>
<organism evidence="11">
    <name type="scientific">Aceria tosichella</name>
    <name type="common">wheat curl mite</name>
    <dbReference type="NCBI Taxonomy" id="561515"/>
    <lineage>
        <taxon>Eukaryota</taxon>
        <taxon>Metazoa</taxon>
        <taxon>Ecdysozoa</taxon>
        <taxon>Arthropoda</taxon>
        <taxon>Chelicerata</taxon>
        <taxon>Arachnida</taxon>
        <taxon>Acari</taxon>
        <taxon>Acariformes</taxon>
        <taxon>Trombidiformes</taxon>
        <taxon>Prostigmata</taxon>
        <taxon>Eupodina</taxon>
        <taxon>Eriophyoidea</taxon>
        <taxon>Eriophyidae</taxon>
        <taxon>Eriophyinae</taxon>
        <taxon>Aceriini</taxon>
        <taxon>Aceria</taxon>
    </lineage>
</organism>
<accession>A0A6G1S8F4</accession>
<evidence type="ECO:0000256" key="7">
    <source>
        <dbReference type="ARBA" id="ARBA00022840"/>
    </source>
</evidence>
<dbReference type="FunFam" id="2.60.200.40:FF:000012">
    <property type="entry name" value="Diacylglycerol kinase"/>
    <property type="match status" value="1"/>
</dbReference>
<dbReference type="GO" id="GO:0004143">
    <property type="term" value="F:ATP-dependent diacylglycerol kinase activity"/>
    <property type="evidence" value="ECO:0007669"/>
    <property type="project" value="UniProtKB-EC"/>
</dbReference>
<feature type="compositionally biased region" description="Polar residues" evidence="9">
    <location>
        <begin position="590"/>
        <end position="609"/>
    </location>
</feature>
<evidence type="ECO:0000256" key="4">
    <source>
        <dbReference type="ARBA" id="ARBA00022737"/>
    </source>
</evidence>
<comment type="similarity">
    <text evidence="2 8">Belongs to the eukaryotic diacylglycerol kinase family.</text>
</comment>
<dbReference type="PANTHER" id="PTHR11255">
    <property type="entry name" value="DIACYLGLYCEROL KINASE"/>
    <property type="match status" value="1"/>
</dbReference>
<keyword evidence="4" id="KW-0677">Repeat</keyword>
<evidence type="ECO:0000256" key="9">
    <source>
        <dbReference type="SAM" id="MobiDB-lite"/>
    </source>
</evidence>
<feature type="domain" description="DAGKc" evidence="10">
    <location>
        <begin position="451"/>
        <end position="587"/>
    </location>
</feature>
<dbReference type="InterPro" id="IPR016064">
    <property type="entry name" value="NAD/diacylglycerol_kinase_sf"/>
</dbReference>
<evidence type="ECO:0000256" key="8">
    <source>
        <dbReference type="RuleBase" id="RU361128"/>
    </source>
</evidence>
<dbReference type="PANTHER" id="PTHR11255:SF80">
    <property type="entry name" value="EYE-SPECIFIC DIACYLGLYCEROL KINASE"/>
    <property type="match status" value="1"/>
</dbReference>
<dbReference type="InterPro" id="IPR017438">
    <property type="entry name" value="ATP-NAD_kinase_N"/>
</dbReference>
<dbReference type="Pfam" id="PF00130">
    <property type="entry name" value="C1_1"/>
    <property type="match status" value="1"/>
</dbReference>
<feature type="region of interest" description="Disordered" evidence="9">
    <location>
        <begin position="260"/>
        <end position="280"/>
    </location>
</feature>
<dbReference type="CDD" id="cd20802">
    <property type="entry name" value="C1_DGK_typeIV_rpt1"/>
    <property type="match status" value="1"/>
</dbReference>
<dbReference type="InterPro" id="IPR000756">
    <property type="entry name" value="Diacylglycerol_kin_accessory"/>
</dbReference>
<dbReference type="SUPFAM" id="SSF111331">
    <property type="entry name" value="NAD kinase/diacylglycerol kinase-like"/>
    <property type="match status" value="1"/>
</dbReference>
<dbReference type="InterPro" id="IPR037607">
    <property type="entry name" value="DGK"/>
</dbReference>
<feature type="region of interest" description="Disordered" evidence="9">
    <location>
        <begin position="586"/>
        <end position="621"/>
    </location>
</feature>
<reference evidence="11" key="1">
    <citation type="submission" date="2018-10" db="EMBL/GenBank/DDBJ databases">
        <title>Transcriptome assembly of Aceria tosichella (Wheat curl mite) Type 2.</title>
        <authorList>
            <person name="Scully E.D."/>
            <person name="Geib S.M."/>
            <person name="Palmer N.A."/>
            <person name="Gupta A.K."/>
            <person name="Sarath G."/>
            <person name="Tatineni S."/>
        </authorList>
    </citation>
    <scope>NUCLEOTIDE SEQUENCE</scope>
    <source>
        <strain evidence="11">LincolnNE</strain>
    </source>
</reference>
<comment type="catalytic activity">
    <reaction evidence="1 8">
        <text>a 1,2-diacyl-sn-glycerol + ATP = a 1,2-diacyl-sn-glycero-3-phosphate + ADP + H(+)</text>
        <dbReference type="Rhea" id="RHEA:10272"/>
        <dbReference type="ChEBI" id="CHEBI:15378"/>
        <dbReference type="ChEBI" id="CHEBI:17815"/>
        <dbReference type="ChEBI" id="CHEBI:30616"/>
        <dbReference type="ChEBI" id="CHEBI:58608"/>
        <dbReference type="ChEBI" id="CHEBI:456216"/>
        <dbReference type="EC" id="2.7.1.107"/>
    </reaction>
</comment>
<dbReference type="AlphaFoldDB" id="A0A6G1S8F4"/>
<evidence type="ECO:0000256" key="6">
    <source>
        <dbReference type="ARBA" id="ARBA00022777"/>
    </source>
</evidence>
<dbReference type="Gene3D" id="2.60.200.40">
    <property type="match status" value="1"/>
</dbReference>
<dbReference type="SMART" id="SM00109">
    <property type="entry name" value="C1"/>
    <property type="match status" value="2"/>
</dbReference>
<keyword evidence="3 8" id="KW-0808">Transferase</keyword>
<feature type="compositionally biased region" description="Low complexity" evidence="9">
    <location>
        <begin position="610"/>
        <end position="621"/>
    </location>
</feature>
<feature type="region of interest" description="Disordered" evidence="9">
    <location>
        <begin position="295"/>
        <end position="350"/>
    </location>
</feature>
<dbReference type="InterPro" id="IPR001206">
    <property type="entry name" value="Diacylglycerol_kinase_cat_dom"/>
</dbReference>
<protein>
    <recommendedName>
        <fullName evidence="8">Diacylglycerol kinase</fullName>
        <shortName evidence="8">DAG kinase</shortName>
        <ecNumber evidence="8">2.7.1.107</ecNumber>
    </recommendedName>
</protein>
<evidence type="ECO:0000256" key="3">
    <source>
        <dbReference type="ARBA" id="ARBA00022679"/>
    </source>
</evidence>